<protein>
    <recommendedName>
        <fullName evidence="3 8">Inositol-pentakisphosphate 2-kinase</fullName>
        <ecNumber evidence="2 8">2.7.1.158</ecNumber>
    </recommendedName>
</protein>
<comment type="caution">
    <text evidence="9">The sequence shown here is derived from an EMBL/GenBank/DDBJ whole genome shotgun (WGS) entry which is preliminary data.</text>
</comment>
<dbReference type="Pfam" id="PF06090">
    <property type="entry name" value="Ins_P5_2-kin"/>
    <property type="match status" value="1"/>
</dbReference>
<evidence type="ECO:0000256" key="8">
    <source>
        <dbReference type="RuleBase" id="RU364126"/>
    </source>
</evidence>
<dbReference type="PANTHER" id="PTHR14456:SF2">
    <property type="entry name" value="INOSITOL-PENTAKISPHOSPHATE 2-KINASE"/>
    <property type="match status" value="1"/>
</dbReference>
<organism evidence="9 10">
    <name type="scientific">Coemansia biformis</name>
    <dbReference type="NCBI Taxonomy" id="1286918"/>
    <lineage>
        <taxon>Eukaryota</taxon>
        <taxon>Fungi</taxon>
        <taxon>Fungi incertae sedis</taxon>
        <taxon>Zoopagomycota</taxon>
        <taxon>Kickxellomycotina</taxon>
        <taxon>Kickxellomycetes</taxon>
        <taxon>Kickxellales</taxon>
        <taxon>Kickxellaceae</taxon>
        <taxon>Coemansia</taxon>
    </lineage>
</organism>
<proteinExistence type="predicted"/>
<evidence type="ECO:0000256" key="1">
    <source>
        <dbReference type="ARBA" id="ARBA00001774"/>
    </source>
</evidence>
<evidence type="ECO:0000256" key="2">
    <source>
        <dbReference type="ARBA" id="ARBA00012023"/>
    </source>
</evidence>
<dbReference type="GO" id="GO:0032958">
    <property type="term" value="P:inositol phosphate biosynthetic process"/>
    <property type="evidence" value="ECO:0007669"/>
    <property type="project" value="TreeGrafter"/>
</dbReference>
<gene>
    <name evidence="9" type="ORF">LPJ61_002365</name>
</gene>
<reference evidence="9" key="1">
    <citation type="submission" date="2022-07" db="EMBL/GenBank/DDBJ databases">
        <title>Phylogenomic reconstructions and comparative analyses of Kickxellomycotina fungi.</title>
        <authorList>
            <person name="Reynolds N.K."/>
            <person name="Stajich J.E."/>
            <person name="Barry K."/>
            <person name="Grigoriev I.V."/>
            <person name="Crous P."/>
            <person name="Smith M.E."/>
        </authorList>
    </citation>
    <scope>NUCLEOTIDE SEQUENCE</scope>
    <source>
        <strain evidence="9">BCRC 34381</strain>
    </source>
</reference>
<dbReference type="EMBL" id="JANBOI010000291">
    <property type="protein sequence ID" value="KAJ1731785.1"/>
    <property type="molecule type" value="Genomic_DNA"/>
</dbReference>
<accession>A0A9W8CZQ9</accession>
<dbReference type="EC" id="2.7.1.158" evidence="2 8"/>
<dbReference type="AlphaFoldDB" id="A0A9W8CZQ9"/>
<keyword evidence="4 8" id="KW-0808">Transferase</keyword>
<evidence type="ECO:0000313" key="10">
    <source>
        <dbReference type="Proteomes" id="UP001143981"/>
    </source>
</evidence>
<evidence type="ECO:0000256" key="4">
    <source>
        <dbReference type="ARBA" id="ARBA00022679"/>
    </source>
</evidence>
<comment type="function">
    <text evidence="8">Phosphorylates Ins(1,3,4,5,6)P5 at position 2 to form Ins(1,2,3,4,5,6)P6 (InsP6 or phytate).</text>
</comment>
<dbReference type="Proteomes" id="UP001143981">
    <property type="component" value="Unassembled WGS sequence"/>
</dbReference>
<evidence type="ECO:0000256" key="5">
    <source>
        <dbReference type="ARBA" id="ARBA00022741"/>
    </source>
</evidence>
<dbReference type="GO" id="GO:0005524">
    <property type="term" value="F:ATP binding"/>
    <property type="evidence" value="ECO:0007669"/>
    <property type="project" value="UniProtKB-KW"/>
</dbReference>
<evidence type="ECO:0000256" key="6">
    <source>
        <dbReference type="ARBA" id="ARBA00022777"/>
    </source>
</evidence>
<sequence length="426" mass="47424">MSDTGDSRLRGVRLDAREWSYHCEGNAKMTFTYGGTDPRLSGWLLQLDKCGANAGGDADTPLEAEREAEHDAELRRKLDAGEFSASVIGSLVGSQYILPRQHVRAPDGFLRQLSVAAAAHRPECRAATQVDHKQQCLVLVPSMLASPDAPRGRGAHAVTVELKPKWGFLPRSALIAKENGVKHHTCRYCMHQYLKLGAGDVSAYCPLDLFSESRARVAHALDCLSQSPQNNLRVFLDGLHIDDFAARVPRWDEFRRTLIDILLTERVLPRLGRLQQRLDSLDIEGVFPVYQRALASGALSSQEPDIDDWRQAAAAFQRRGHSSLVDDQHRTARTIAELHGDKQAVLEFLLAAVLKDISVMITVESWPLETAAGGVDQAIPEYRIAIVDTEPKQLAKMPQYLDKCQAIVTKYLEHFPSPPQWKTCHE</sequence>
<dbReference type="PANTHER" id="PTHR14456">
    <property type="entry name" value="INOSITOL POLYPHOSPHATE KINASE 1"/>
    <property type="match status" value="1"/>
</dbReference>
<evidence type="ECO:0000313" key="9">
    <source>
        <dbReference type="EMBL" id="KAJ1731785.1"/>
    </source>
</evidence>
<evidence type="ECO:0000256" key="3">
    <source>
        <dbReference type="ARBA" id="ARBA00014846"/>
    </source>
</evidence>
<keyword evidence="5 8" id="KW-0547">Nucleotide-binding</keyword>
<name>A0A9W8CZQ9_9FUNG</name>
<keyword evidence="7 8" id="KW-0067">ATP-binding</keyword>
<comment type="domain">
    <text evidence="8">The EXKPK motif is conserved in inositol-pentakisphosphate 2-kinases of both family 1 and 2.</text>
</comment>
<keyword evidence="6 8" id="KW-0418">Kinase</keyword>
<dbReference type="GO" id="GO:0035299">
    <property type="term" value="F:inositol-1,3,4,5,6-pentakisphosphate 2-kinase activity"/>
    <property type="evidence" value="ECO:0007669"/>
    <property type="project" value="UniProtKB-EC"/>
</dbReference>
<comment type="catalytic activity">
    <reaction evidence="1 8">
        <text>1D-myo-inositol 1,3,4,5,6-pentakisphosphate + ATP = 1D-myo-inositol hexakisphosphate + ADP + H(+)</text>
        <dbReference type="Rhea" id="RHEA:20313"/>
        <dbReference type="ChEBI" id="CHEBI:15378"/>
        <dbReference type="ChEBI" id="CHEBI:30616"/>
        <dbReference type="ChEBI" id="CHEBI:57733"/>
        <dbReference type="ChEBI" id="CHEBI:58130"/>
        <dbReference type="ChEBI" id="CHEBI:456216"/>
        <dbReference type="EC" id="2.7.1.158"/>
    </reaction>
</comment>
<evidence type="ECO:0000256" key="7">
    <source>
        <dbReference type="ARBA" id="ARBA00022840"/>
    </source>
</evidence>
<dbReference type="InterPro" id="IPR009286">
    <property type="entry name" value="Ins_P5_2-kin"/>
</dbReference>
<dbReference type="OrthoDB" id="272370at2759"/>
<dbReference type="InterPro" id="IPR043001">
    <property type="entry name" value="IP5_2-K_N_lobe"/>
</dbReference>
<dbReference type="Gene3D" id="3.30.200.110">
    <property type="entry name" value="Inositol-pentakisphosphate 2-kinase, N-lobe"/>
    <property type="match status" value="1"/>
</dbReference>
<keyword evidence="10" id="KW-1185">Reference proteome</keyword>
<dbReference type="GO" id="GO:0005634">
    <property type="term" value="C:nucleus"/>
    <property type="evidence" value="ECO:0007669"/>
    <property type="project" value="TreeGrafter"/>
</dbReference>